<keyword evidence="8" id="KW-1185">Reference proteome</keyword>
<dbReference type="Pfam" id="PF00293">
    <property type="entry name" value="NUDIX"/>
    <property type="match status" value="1"/>
</dbReference>
<dbReference type="PROSITE" id="PS51462">
    <property type="entry name" value="NUDIX"/>
    <property type="match status" value="1"/>
</dbReference>
<keyword evidence="4" id="KW-0378">Hydrolase</keyword>
<comment type="caution">
    <text evidence="7">The sequence shown here is derived from an EMBL/GenBank/DDBJ whole genome shotgun (WGS) entry which is preliminary data.</text>
</comment>
<evidence type="ECO:0000256" key="2">
    <source>
        <dbReference type="ARBA" id="ARBA00005582"/>
    </source>
</evidence>
<dbReference type="CDD" id="cd04690">
    <property type="entry name" value="NUDIX_Hydrolase"/>
    <property type="match status" value="1"/>
</dbReference>
<keyword evidence="3" id="KW-0479">Metal-binding</keyword>
<evidence type="ECO:0000256" key="3">
    <source>
        <dbReference type="ARBA" id="ARBA00022723"/>
    </source>
</evidence>
<accession>A0ABV1RPJ2</accession>
<gene>
    <name evidence="7" type="ORF">ABS362_01970</name>
</gene>
<proteinExistence type="inferred from homology"/>
<organism evidence="7 8">
    <name type="scientific">Pontibacter populi</name>
    <dbReference type="NCBI Taxonomy" id="890055"/>
    <lineage>
        <taxon>Bacteria</taxon>
        <taxon>Pseudomonadati</taxon>
        <taxon>Bacteroidota</taxon>
        <taxon>Cytophagia</taxon>
        <taxon>Cytophagales</taxon>
        <taxon>Hymenobacteraceae</taxon>
        <taxon>Pontibacter</taxon>
    </lineage>
</organism>
<comment type="cofactor">
    <cofactor evidence="1">
        <name>Mg(2+)</name>
        <dbReference type="ChEBI" id="CHEBI:18420"/>
    </cofactor>
</comment>
<evidence type="ECO:0000256" key="4">
    <source>
        <dbReference type="ARBA" id="ARBA00022801"/>
    </source>
</evidence>
<evidence type="ECO:0000256" key="1">
    <source>
        <dbReference type="ARBA" id="ARBA00001946"/>
    </source>
</evidence>
<dbReference type="Proteomes" id="UP001476807">
    <property type="component" value="Unassembled WGS sequence"/>
</dbReference>
<evidence type="ECO:0000313" key="8">
    <source>
        <dbReference type="Proteomes" id="UP001476807"/>
    </source>
</evidence>
<feature type="domain" description="Nudix hydrolase" evidence="6">
    <location>
        <begin position="1"/>
        <end position="127"/>
    </location>
</feature>
<dbReference type="Gene3D" id="3.90.79.10">
    <property type="entry name" value="Nucleoside Triphosphate Pyrophosphohydrolase"/>
    <property type="match status" value="1"/>
</dbReference>
<dbReference type="PANTHER" id="PTHR43758">
    <property type="entry name" value="7,8-DIHYDRO-8-OXOGUANINE TRIPHOSPHATASE"/>
    <property type="match status" value="1"/>
</dbReference>
<dbReference type="PANTHER" id="PTHR43758:SF2">
    <property type="entry name" value="OXIDIZED PURINE NUCLEOSIDE TRIPHOSPHATE HYDROLASE"/>
    <property type="match status" value="1"/>
</dbReference>
<protein>
    <submittedName>
        <fullName evidence="7">NUDIX domain-containing protein</fullName>
    </submittedName>
</protein>
<evidence type="ECO:0000256" key="5">
    <source>
        <dbReference type="ARBA" id="ARBA00022842"/>
    </source>
</evidence>
<evidence type="ECO:0000259" key="6">
    <source>
        <dbReference type="PROSITE" id="PS51462"/>
    </source>
</evidence>
<sequence length="132" mass="14940">MQVIDKLAWIEIQDKQILSTRSFGKDAFYIPGGKREPGETDAQTLIREIKEELSVDLQPETINYLGTFEAQAHGHAEGILVKMQCYTAKYTGTITATSEIEEVDWLSHADKPRVSAVDKIIFDWLKEQGQLL</sequence>
<dbReference type="EMBL" id="JBEOKT010000002">
    <property type="protein sequence ID" value="MER2996293.1"/>
    <property type="molecule type" value="Genomic_DNA"/>
</dbReference>
<dbReference type="InterPro" id="IPR000086">
    <property type="entry name" value="NUDIX_hydrolase_dom"/>
</dbReference>
<keyword evidence="5" id="KW-0460">Magnesium</keyword>
<dbReference type="SUPFAM" id="SSF55811">
    <property type="entry name" value="Nudix"/>
    <property type="match status" value="1"/>
</dbReference>
<dbReference type="RefSeq" id="WP_350410531.1">
    <property type="nucleotide sequence ID" value="NZ_JBEOKT010000002.1"/>
</dbReference>
<evidence type="ECO:0000313" key="7">
    <source>
        <dbReference type="EMBL" id="MER2996293.1"/>
    </source>
</evidence>
<comment type="similarity">
    <text evidence="2">Belongs to the Nudix hydrolase family.</text>
</comment>
<name>A0ABV1RPJ2_9BACT</name>
<dbReference type="InterPro" id="IPR015797">
    <property type="entry name" value="NUDIX_hydrolase-like_dom_sf"/>
</dbReference>
<reference evidence="7 8" key="1">
    <citation type="submission" date="2024-06" db="EMBL/GenBank/DDBJ databases">
        <title>Pontibacter populi HYL7-15.</title>
        <authorList>
            <person name="Kim M.K."/>
        </authorList>
    </citation>
    <scope>NUCLEOTIDE SEQUENCE [LARGE SCALE GENOMIC DNA]</scope>
    <source>
        <strain evidence="7 8">HYL7-15</strain>
    </source>
</reference>